<reference evidence="2 3" key="1">
    <citation type="submission" date="2014-10" db="EMBL/GenBank/DDBJ databases">
        <title>Draft genome of the hookworm Ancylostoma caninum.</title>
        <authorList>
            <person name="Mitreva M."/>
        </authorList>
    </citation>
    <scope>NUCLEOTIDE SEQUENCE [LARGE SCALE GENOMIC DNA]</scope>
    <source>
        <strain evidence="2 3">Baltimore</strain>
    </source>
</reference>
<accession>A0A368GJ54</accession>
<dbReference type="CDD" id="cd18809">
    <property type="entry name" value="SF1_C_RecD"/>
    <property type="match status" value="1"/>
</dbReference>
<dbReference type="AlphaFoldDB" id="A0A368GJ54"/>
<evidence type="ECO:0000313" key="3">
    <source>
        <dbReference type="Proteomes" id="UP000252519"/>
    </source>
</evidence>
<gene>
    <name evidence="2" type="ORF">ANCCAN_09616</name>
</gene>
<protein>
    <submittedName>
        <fullName evidence="2">Uncharacterized protein</fullName>
    </submittedName>
</protein>
<comment type="caution">
    <text evidence="2">The sequence shown here is derived from an EMBL/GenBank/DDBJ whole genome shotgun (WGS) entry which is preliminary data.</text>
</comment>
<proteinExistence type="predicted"/>
<dbReference type="SUPFAM" id="SSF52540">
    <property type="entry name" value="P-loop containing nucleoside triphosphate hydrolases"/>
    <property type="match status" value="1"/>
</dbReference>
<keyword evidence="3" id="KW-1185">Reference proteome</keyword>
<dbReference type="OrthoDB" id="9997116at2759"/>
<keyword evidence="1" id="KW-1133">Transmembrane helix</keyword>
<dbReference type="EMBL" id="JOJR01000130">
    <property type="protein sequence ID" value="RCN44402.1"/>
    <property type="molecule type" value="Genomic_DNA"/>
</dbReference>
<dbReference type="Proteomes" id="UP000252519">
    <property type="component" value="Unassembled WGS sequence"/>
</dbReference>
<feature type="transmembrane region" description="Helical" evidence="1">
    <location>
        <begin position="12"/>
        <end position="32"/>
    </location>
</feature>
<evidence type="ECO:0000313" key="2">
    <source>
        <dbReference type="EMBL" id="RCN44402.1"/>
    </source>
</evidence>
<sequence length="79" mass="9054">MNINKAQGQSLMGVGVYLGSEVFSHGQLYVALSRAKRRERVKLYSPEQEDKSTDCEEHDQKFSHATIFQQITAFEFLKT</sequence>
<keyword evidence="1" id="KW-0472">Membrane</keyword>
<dbReference type="InterPro" id="IPR027417">
    <property type="entry name" value="P-loop_NTPase"/>
</dbReference>
<name>A0A368GJ54_ANCCA</name>
<evidence type="ECO:0000256" key="1">
    <source>
        <dbReference type="SAM" id="Phobius"/>
    </source>
</evidence>
<keyword evidence="1" id="KW-0812">Transmembrane</keyword>
<organism evidence="2 3">
    <name type="scientific">Ancylostoma caninum</name>
    <name type="common">Dog hookworm</name>
    <dbReference type="NCBI Taxonomy" id="29170"/>
    <lineage>
        <taxon>Eukaryota</taxon>
        <taxon>Metazoa</taxon>
        <taxon>Ecdysozoa</taxon>
        <taxon>Nematoda</taxon>
        <taxon>Chromadorea</taxon>
        <taxon>Rhabditida</taxon>
        <taxon>Rhabditina</taxon>
        <taxon>Rhabditomorpha</taxon>
        <taxon>Strongyloidea</taxon>
        <taxon>Ancylostomatidae</taxon>
        <taxon>Ancylostomatinae</taxon>
        <taxon>Ancylostoma</taxon>
    </lineage>
</organism>
<dbReference type="STRING" id="29170.A0A368GJ54"/>